<dbReference type="Gene3D" id="3.40.390.10">
    <property type="entry name" value="Collagenase (Catalytic Domain)"/>
    <property type="match status" value="1"/>
</dbReference>
<sequence>MAAGASDGLEYARGEPKTVEVEDNGQIKVLPYIKSGTYAIVEGDIVIGDASQIAFAAQSGPIRLTYKNAAGASEITPFGYVARSVLSGQQKWPNSVVPYVIDPKLASGATVLKAMAAWSAVTALKFQERTAANAGQYPNYVYFTVGSNPLACLSMGVGMMGGEQNVELVDGCAFGQIVHEIGHVIGLHHEQNRTDRASHVRVQFTNIIRGYGGQFRQYPADFADAGSYDLDSIMHYGAYAFSCNNQPTIVATQPLPPGTQIGQRDHISKGDAAVVNSIYK</sequence>
<dbReference type="InterPro" id="IPR001506">
    <property type="entry name" value="Peptidase_M12A"/>
</dbReference>
<dbReference type="Proteomes" id="UP001431010">
    <property type="component" value="Chromosome"/>
</dbReference>
<keyword evidence="2 6" id="KW-0479">Metal-binding</keyword>
<keyword evidence="9" id="KW-1185">Reference proteome</keyword>
<evidence type="ECO:0000256" key="5">
    <source>
        <dbReference type="ARBA" id="ARBA00023049"/>
    </source>
</evidence>
<feature type="active site" evidence="6">
    <location>
        <position position="180"/>
    </location>
</feature>
<dbReference type="InterPro" id="IPR006026">
    <property type="entry name" value="Peptidase_Metallo"/>
</dbReference>
<dbReference type="InterPro" id="IPR034035">
    <property type="entry name" value="Astacin-like_dom"/>
</dbReference>
<feature type="binding site" evidence="6">
    <location>
        <position position="189"/>
    </location>
    <ligand>
        <name>Zn(2+)</name>
        <dbReference type="ChEBI" id="CHEBI:29105"/>
        <note>catalytic</note>
    </ligand>
</feature>
<comment type="cofactor">
    <cofactor evidence="6">
        <name>Zn(2+)</name>
        <dbReference type="ChEBI" id="CHEBI:29105"/>
    </cofactor>
    <text evidence="6">Binds 1 zinc ion per subunit.</text>
</comment>
<comment type="caution">
    <text evidence="6">Lacks conserved residue(s) required for the propagation of feature annotation.</text>
</comment>
<feature type="binding site" evidence="6">
    <location>
        <position position="179"/>
    </location>
    <ligand>
        <name>Zn(2+)</name>
        <dbReference type="ChEBI" id="CHEBI:29105"/>
        <note>catalytic</note>
    </ligand>
</feature>
<feature type="binding site" evidence="6">
    <location>
        <position position="183"/>
    </location>
    <ligand>
        <name>Zn(2+)</name>
        <dbReference type="ChEBI" id="CHEBI:29105"/>
        <note>catalytic</note>
    </ligand>
</feature>
<dbReference type="CDD" id="cd04280">
    <property type="entry name" value="ZnMc_astacin_like"/>
    <property type="match status" value="1"/>
</dbReference>
<protein>
    <submittedName>
        <fullName evidence="8">M12 family metallopeptidase</fullName>
    </submittedName>
</protein>
<evidence type="ECO:0000313" key="8">
    <source>
        <dbReference type="EMBL" id="UFZ06357.1"/>
    </source>
</evidence>
<accession>A0ABY3RHB0</accession>
<dbReference type="SMART" id="SM00235">
    <property type="entry name" value="ZnMc"/>
    <property type="match status" value="1"/>
</dbReference>
<feature type="domain" description="Peptidase M12A" evidence="7">
    <location>
        <begin position="83"/>
        <end position="280"/>
    </location>
</feature>
<dbReference type="InterPro" id="IPR024079">
    <property type="entry name" value="MetalloPept_cat_dom_sf"/>
</dbReference>
<keyword evidence="3 6" id="KW-0378">Hydrolase</keyword>
<keyword evidence="1 6" id="KW-0645">Protease</keyword>
<dbReference type="SUPFAM" id="SSF55486">
    <property type="entry name" value="Metalloproteases ('zincins'), catalytic domain"/>
    <property type="match status" value="1"/>
</dbReference>
<name>A0ABY3RHB0_9BRAD</name>
<evidence type="ECO:0000313" key="9">
    <source>
        <dbReference type="Proteomes" id="UP001431010"/>
    </source>
</evidence>
<dbReference type="PRINTS" id="PR00480">
    <property type="entry name" value="ASTACIN"/>
</dbReference>
<gene>
    <name evidence="8" type="ORF">LQG66_08690</name>
</gene>
<evidence type="ECO:0000256" key="3">
    <source>
        <dbReference type="ARBA" id="ARBA00022801"/>
    </source>
</evidence>
<evidence type="ECO:0000256" key="2">
    <source>
        <dbReference type="ARBA" id="ARBA00022723"/>
    </source>
</evidence>
<dbReference type="PANTHER" id="PTHR10127:SF780">
    <property type="entry name" value="METALLOENDOPEPTIDASE"/>
    <property type="match status" value="1"/>
</dbReference>
<keyword evidence="5 6" id="KW-0482">Metalloprotease</keyword>
<proteinExistence type="predicted"/>
<evidence type="ECO:0000256" key="1">
    <source>
        <dbReference type="ARBA" id="ARBA00022670"/>
    </source>
</evidence>
<evidence type="ECO:0000256" key="4">
    <source>
        <dbReference type="ARBA" id="ARBA00022833"/>
    </source>
</evidence>
<dbReference type="EMBL" id="CP088156">
    <property type="protein sequence ID" value="UFZ06357.1"/>
    <property type="molecule type" value="Genomic_DNA"/>
</dbReference>
<keyword evidence="4 6" id="KW-0862">Zinc</keyword>
<reference evidence="8" key="1">
    <citation type="journal article" date="2024" name="Antonie Van Leeuwenhoek">
        <title>Bradyrhizobium ontarionense sp. nov., a novel bacterial symbiont isolated from Aeschynomene indica (Indian jointvetch), harbours photosynthesis, nitrogen fixation and nitrous oxide (N2O) reductase genes.</title>
        <authorList>
            <person name="Bromfield E.S.P."/>
            <person name="Cloutier S."/>
        </authorList>
    </citation>
    <scope>NUCLEOTIDE SEQUENCE</scope>
    <source>
        <strain evidence="8">A19</strain>
    </source>
</reference>
<dbReference type="PROSITE" id="PS51864">
    <property type="entry name" value="ASTACIN"/>
    <property type="match status" value="1"/>
</dbReference>
<evidence type="ECO:0000259" key="7">
    <source>
        <dbReference type="PROSITE" id="PS51864"/>
    </source>
</evidence>
<evidence type="ECO:0000256" key="6">
    <source>
        <dbReference type="PROSITE-ProRule" id="PRU01211"/>
    </source>
</evidence>
<dbReference type="Pfam" id="PF01400">
    <property type="entry name" value="Astacin"/>
    <property type="match status" value="1"/>
</dbReference>
<dbReference type="PANTHER" id="PTHR10127">
    <property type="entry name" value="DISCOIDIN, CUB, EGF, LAMININ , AND ZINC METALLOPROTEASE DOMAIN CONTAINING"/>
    <property type="match status" value="1"/>
</dbReference>
<organism evidence="8 9">
    <name type="scientific">Bradyrhizobium ontarionense</name>
    <dbReference type="NCBI Taxonomy" id="2898149"/>
    <lineage>
        <taxon>Bacteria</taxon>
        <taxon>Pseudomonadati</taxon>
        <taxon>Pseudomonadota</taxon>
        <taxon>Alphaproteobacteria</taxon>
        <taxon>Hyphomicrobiales</taxon>
        <taxon>Nitrobacteraceae</taxon>
        <taxon>Bradyrhizobium</taxon>
    </lineage>
</organism>
<dbReference type="RefSeq" id="WP_231325440.1">
    <property type="nucleotide sequence ID" value="NZ_CP088156.1"/>
</dbReference>